<proteinExistence type="inferred from homology"/>
<keyword evidence="3" id="KW-0862">Zinc</keyword>
<evidence type="ECO:0000259" key="5">
    <source>
        <dbReference type="PROSITE" id="PS51891"/>
    </source>
</evidence>
<sequence>MVDGSCLCGTVQFAVQGALPDLYQCHCALCRKVTGAAANAAVIVPAAQFSWRRGADAIHSFVRDTGYRNDFCTRCGSTVPNPTRDGANYWVPAGLFDAAIDAQVGKHVFVASKADWDIIGGTARQFDGPPDSWA</sequence>
<name>A0A7Y9K259_9SPHN</name>
<dbReference type="GO" id="GO:0046872">
    <property type="term" value="F:metal ion binding"/>
    <property type="evidence" value="ECO:0007669"/>
    <property type="project" value="UniProtKB-KW"/>
</dbReference>
<dbReference type="PANTHER" id="PTHR33337:SF40">
    <property type="entry name" value="CENP-V_GFA DOMAIN-CONTAINING PROTEIN-RELATED"/>
    <property type="match status" value="1"/>
</dbReference>
<dbReference type="Pfam" id="PF04828">
    <property type="entry name" value="GFA"/>
    <property type="match status" value="1"/>
</dbReference>
<dbReference type="InterPro" id="IPR011057">
    <property type="entry name" value="Mss4-like_sf"/>
</dbReference>
<comment type="caution">
    <text evidence="6">The sequence shown here is derived from an EMBL/GenBank/DDBJ whole genome shotgun (WGS) entry which is preliminary data.</text>
</comment>
<comment type="similarity">
    <text evidence="1">Belongs to the Gfa family.</text>
</comment>
<evidence type="ECO:0000256" key="2">
    <source>
        <dbReference type="ARBA" id="ARBA00022723"/>
    </source>
</evidence>
<dbReference type="Proteomes" id="UP000517753">
    <property type="component" value="Unassembled WGS sequence"/>
</dbReference>
<evidence type="ECO:0000313" key="6">
    <source>
        <dbReference type="EMBL" id="NYD90617.1"/>
    </source>
</evidence>
<feature type="domain" description="CENP-V/GFA" evidence="5">
    <location>
        <begin position="2"/>
        <end position="117"/>
    </location>
</feature>
<accession>A0A7Y9K259</accession>
<keyword evidence="4" id="KW-0456">Lyase</keyword>
<evidence type="ECO:0000256" key="3">
    <source>
        <dbReference type="ARBA" id="ARBA00022833"/>
    </source>
</evidence>
<gene>
    <name evidence="6" type="ORF">HD841_002414</name>
</gene>
<dbReference type="PROSITE" id="PS51891">
    <property type="entry name" value="CENP_V_GFA"/>
    <property type="match status" value="1"/>
</dbReference>
<dbReference type="RefSeq" id="WP_218845519.1">
    <property type="nucleotide sequence ID" value="NZ_JACCBY010000003.1"/>
</dbReference>
<organism evidence="6 7">
    <name type="scientific">Sphingomonas melonis</name>
    <dbReference type="NCBI Taxonomy" id="152682"/>
    <lineage>
        <taxon>Bacteria</taxon>
        <taxon>Pseudomonadati</taxon>
        <taxon>Pseudomonadota</taxon>
        <taxon>Alphaproteobacteria</taxon>
        <taxon>Sphingomonadales</taxon>
        <taxon>Sphingomonadaceae</taxon>
        <taxon>Sphingomonas</taxon>
    </lineage>
</organism>
<reference evidence="6 7" key="1">
    <citation type="submission" date="2020-07" db="EMBL/GenBank/DDBJ databases">
        <authorList>
            <person name="Partida-Martinez L."/>
            <person name="Huntemann M."/>
            <person name="Clum A."/>
            <person name="Wang J."/>
            <person name="Palaniappan K."/>
            <person name="Ritter S."/>
            <person name="Chen I.-M."/>
            <person name="Stamatis D."/>
            <person name="Reddy T."/>
            <person name="O'Malley R."/>
            <person name="Daum C."/>
            <person name="Shapiro N."/>
            <person name="Ivanova N."/>
            <person name="Kyrpides N."/>
            <person name="Woyke T."/>
        </authorList>
    </citation>
    <scope>NUCLEOTIDE SEQUENCE [LARGE SCALE GENOMIC DNA]</scope>
    <source>
        <strain evidence="6 7">AS2.3</strain>
    </source>
</reference>
<dbReference type="SUPFAM" id="SSF51316">
    <property type="entry name" value="Mss4-like"/>
    <property type="match status" value="1"/>
</dbReference>
<dbReference type="PANTHER" id="PTHR33337">
    <property type="entry name" value="GFA DOMAIN-CONTAINING PROTEIN"/>
    <property type="match status" value="1"/>
</dbReference>
<dbReference type="EMBL" id="JACCBY010000003">
    <property type="protein sequence ID" value="NYD90617.1"/>
    <property type="molecule type" value="Genomic_DNA"/>
</dbReference>
<evidence type="ECO:0000313" key="7">
    <source>
        <dbReference type="Proteomes" id="UP000517753"/>
    </source>
</evidence>
<evidence type="ECO:0000256" key="4">
    <source>
        <dbReference type="ARBA" id="ARBA00023239"/>
    </source>
</evidence>
<dbReference type="AlphaFoldDB" id="A0A7Y9K259"/>
<evidence type="ECO:0000256" key="1">
    <source>
        <dbReference type="ARBA" id="ARBA00005495"/>
    </source>
</evidence>
<dbReference type="GO" id="GO:0016846">
    <property type="term" value="F:carbon-sulfur lyase activity"/>
    <property type="evidence" value="ECO:0007669"/>
    <property type="project" value="InterPro"/>
</dbReference>
<keyword evidence="2" id="KW-0479">Metal-binding</keyword>
<reference evidence="6 7" key="2">
    <citation type="submission" date="2020-08" db="EMBL/GenBank/DDBJ databases">
        <title>The Agave Microbiome: Exploring the role of microbial communities in plant adaptations to desert environments.</title>
        <authorList>
            <person name="Partida-Martinez L.P."/>
        </authorList>
    </citation>
    <scope>NUCLEOTIDE SEQUENCE [LARGE SCALE GENOMIC DNA]</scope>
    <source>
        <strain evidence="6 7">AS2.3</strain>
    </source>
</reference>
<dbReference type="InterPro" id="IPR006913">
    <property type="entry name" value="CENP-V/GFA"/>
</dbReference>
<dbReference type="Gene3D" id="3.90.1590.10">
    <property type="entry name" value="glutathione-dependent formaldehyde- activating enzyme (gfa)"/>
    <property type="match status" value="1"/>
</dbReference>
<protein>
    <recommendedName>
        <fullName evidence="5">CENP-V/GFA domain-containing protein</fullName>
    </recommendedName>
</protein>
<keyword evidence="7" id="KW-1185">Reference proteome</keyword>